<dbReference type="PANTHER" id="PTHR37984">
    <property type="entry name" value="PROTEIN CBG26694"/>
    <property type="match status" value="1"/>
</dbReference>
<evidence type="ECO:0000313" key="3">
    <source>
        <dbReference type="Proteomes" id="UP000663866"/>
    </source>
</evidence>
<evidence type="ECO:0000313" key="2">
    <source>
        <dbReference type="EMBL" id="CAF4316153.1"/>
    </source>
</evidence>
<sequence>VPRQILSDQGTPFNNQLVDAFTTILGCHHIKSTPYHPQTNGAIERFNATFERQLAK</sequence>
<dbReference type="Gene3D" id="3.30.420.10">
    <property type="entry name" value="Ribonuclease H-like superfamily/Ribonuclease H"/>
    <property type="match status" value="1"/>
</dbReference>
<dbReference type="SUPFAM" id="SSF53098">
    <property type="entry name" value="Ribonuclease H-like"/>
    <property type="match status" value="1"/>
</dbReference>
<dbReference type="PANTHER" id="PTHR37984:SF15">
    <property type="entry name" value="INTEGRASE CATALYTIC DOMAIN-CONTAINING PROTEIN"/>
    <property type="match status" value="1"/>
</dbReference>
<dbReference type="InterPro" id="IPR036397">
    <property type="entry name" value="RNaseH_sf"/>
</dbReference>
<dbReference type="GO" id="GO:0015074">
    <property type="term" value="P:DNA integration"/>
    <property type="evidence" value="ECO:0007669"/>
    <property type="project" value="InterPro"/>
</dbReference>
<keyword evidence="3" id="KW-1185">Reference proteome</keyword>
<accession>A0A820IWY3</accession>
<dbReference type="Proteomes" id="UP000663866">
    <property type="component" value="Unassembled WGS sequence"/>
</dbReference>
<feature type="domain" description="Integrase catalytic" evidence="1">
    <location>
        <begin position="1"/>
        <end position="56"/>
    </location>
</feature>
<reference evidence="2" key="1">
    <citation type="submission" date="2021-02" db="EMBL/GenBank/DDBJ databases">
        <authorList>
            <person name="Nowell W R."/>
        </authorList>
    </citation>
    <scope>NUCLEOTIDE SEQUENCE</scope>
</reference>
<feature type="non-terminal residue" evidence="2">
    <location>
        <position position="1"/>
    </location>
</feature>
<dbReference type="AlphaFoldDB" id="A0A820IWY3"/>
<evidence type="ECO:0000259" key="1">
    <source>
        <dbReference type="PROSITE" id="PS50994"/>
    </source>
</evidence>
<gene>
    <name evidence="2" type="ORF">OVN521_LOCUS31820</name>
</gene>
<protein>
    <recommendedName>
        <fullName evidence="1">Integrase catalytic domain-containing protein</fullName>
    </recommendedName>
</protein>
<dbReference type="InterPro" id="IPR012337">
    <property type="entry name" value="RNaseH-like_sf"/>
</dbReference>
<dbReference type="EMBL" id="CAJOBG010018633">
    <property type="protein sequence ID" value="CAF4316153.1"/>
    <property type="molecule type" value="Genomic_DNA"/>
</dbReference>
<dbReference type="InterPro" id="IPR001584">
    <property type="entry name" value="Integrase_cat-core"/>
</dbReference>
<dbReference type="PROSITE" id="PS50994">
    <property type="entry name" value="INTEGRASE"/>
    <property type="match status" value="1"/>
</dbReference>
<name>A0A820IWY3_9BILA</name>
<organism evidence="2 3">
    <name type="scientific">Rotaria magnacalcarata</name>
    <dbReference type="NCBI Taxonomy" id="392030"/>
    <lineage>
        <taxon>Eukaryota</taxon>
        <taxon>Metazoa</taxon>
        <taxon>Spiralia</taxon>
        <taxon>Gnathifera</taxon>
        <taxon>Rotifera</taxon>
        <taxon>Eurotatoria</taxon>
        <taxon>Bdelloidea</taxon>
        <taxon>Philodinida</taxon>
        <taxon>Philodinidae</taxon>
        <taxon>Rotaria</taxon>
    </lineage>
</organism>
<dbReference type="InterPro" id="IPR050951">
    <property type="entry name" value="Retrovirus_Pol_polyprotein"/>
</dbReference>
<dbReference type="GO" id="GO:0003676">
    <property type="term" value="F:nucleic acid binding"/>
    <property type="evidence" value="ECO:0007669"/>
    <property type="project" value="InterPro"/>
</dbReference>
<feature type="non-terminal residue" evidence="2">
    <location>
        <position position="56"/>
    </location>
</feature>
<comment type="caution">
    <text evidence="2">The sequence shown here is derived from an EMBL/GenBank/DDBJ whole genome shotgun (WGS) entry which is preliminary data.</text>
</comment>
<proteinExistence type="predicted"/>